<dbReference type="Proteomes" id="UP001320420">
    <property type="component" value="Unassembled WGS sequence"/>
</dbReference>
<dbReference type="PANTHER" id="PTHR11474">
    <property type="entry name" value="TYROSINASE FAMILY MEMBER"/>
    <property type="match status" value="1"/>
</dbReference>
<dbReference type="Gene3D" id="1.10.1280.10">
    <property type="entry name" value="Di-copper center containing domain from catechol oxidase"/>
    <property type="match status" value="1"/>
</dbReference>
<feature type="domain" description="Tyrosinase copper-binding" evidence="3">
    <location>
        <begin position="181"/>
        <end position="192"/>
    </location>
</feature>
<keyword evidence="5" id="KW-1185">Reference proteome</keyword>
<dbReference type="GO" id="GO:0046872">
    <property type="term" value="F:metal ion binding"/>
    <property type="evidence" value="ECO:0007669"/>
    <property type="project" value="UniProtKB-KW"/>
</dbReference>
<organism evidence="4 5">
    <name type="scientific">Diatrype stigma</name>
    <dbReference type="NCBI Taxonomy" id="117547"/>
    <lineage>
        <taxon>Eukaryota</taxon>
        <taxon>Fungi</taxon>
        <taxon>Dikarya</taxon>
        <taxon>Ascomycota</taxon>
        <taxon>Pezizomycotina</taxon>
        <taxon>Sordariomycetes</taxon>
        <taxon>Xylariomycetidae</taxon>
        <taxon>Xylariales</taxon>
        <taxon>Diatrypaceae</taxon>
        <taxon>Diatrype</taxon>
    </lineage>
</organism>
<dbReference type="EMBL" id="JAKJXP020000064">
    <property type="protein sequence ID" value="KAK7750423.1"/>
    <property type="molecule type" value="Genomic_DNA"/>
</dbReference>
<keyword evidence="1" id="KW-0479">Metal-binding</keyword>
<evidence type="ECO:0000259" key="3">
    <source>
        <dbReference type="PROSITE" id="PS00498"/>
    </source>
</evidence>
<dbReference type="InterPro" id="IPR002227">
    <property type="entry name" value="Tyrosinase_Cu-bd"/>
</dbReference>
<name>A0AAN9YM51_9PEZI</name>
<dbReference type="Pfam" id="PF00264">
    <property type="entry name" value="Tyrosinase"/>
    <property type="match status" value="1"/>
</dbReference>
<dbReference type="InterPro" id="IPR008922">
    <property type="entry name" value="Di-copper_centre_dom_sf"/>
</dbReference>
<dbReference type="InterPro" id="IPR050316">
    <property type="entry name" value="Tyrosinase/Hemocyanin"/>
</dbReference>
<reference evidence="4 5" key="1">
    <citation type="submission" date="2024-02" db="EMBL/GenBank/DDBJ databases">
        <title>De novo assembly and annotation of 12 fungi associated with fruit tree decline syndrome in Ontario, Canada.</title>
        <authorList>
            <person name="Sulman M."/>
            <person name="Ellouze W."/>
            <person name="Ilyukhin E."/>
        </authorList>
    </citation>
    <scope>NUCLEOTIDE SEQUENCE [LARGE SCALE GENOMIC DNA]</scope>
    <source>
        <strain evidence="4 5">M11/M66-122</strain>
    </source>
</reference>
<evidence type="ECO:0000256" key="1">
    <source>
        <dbReference type="ARBA" id="ARBA00022723"/>
    </source>
</evidence>
<gene>
    <name evidence="4" type="ORF">SLS62_007611</name>
</gene>
<evidence type="ECO:0000313" key="4">
    <source>
        <dbReference type="EMBL" id="KAK7750423.1"/>
    </source>
</evidence>
<proteinExistence type="predicted"/>
<dbReference type="GO" id="GO:0016491">
    <property type="term" value="F:oxidoreductase activity"/>
    <property type="evidence" value="ECO:0007669"/>
    <property type="project" value="InterPro"/>
</dbReference>
<dbReference type="PRINTS" id="PR00092">
    <property type="entry name" value="TYROSINASE"/>
</dbReference>
<dbReference type="AlphaFoldDB" id="A0AAN9YM51"/>
<dbReference type="PANTHER" id="PTHR11474:SF126">
    <property type="entry name" value="TYROSINASE-LIKE PROTEIN TYR-1-RELATED"/>
    <property type="match status" value="1"/>
</dbReference>
<protein>
    <recommendedName>
        <fullName evidence="3">Tyrosinase copper-binding domain-containing protein</fullName>
    </recommendedName>
</protein>
<evidence type="ECO:0000256" key="2">
    <source>
        <dbReference type="ARBA" id="ARBA00023008"/>
    </source>
</evidence>
<dbReference type="SUPFAM" id="SSF48056">
    <property type="entry name" value="Di-copper centre-containing domain"/>
    <property type="match status" value="1"/>
</dbReference>
<evidence type="ECO:0000313" key="5">
    <source>
        <dbReference type="Proteomes" id="UP001320420"/>
    </source>
</evidence>
<sequence length="258" mass="28205">MDLPATGLAGTTATSRYEELVWAHQTQSDNIHMSGIFLPWHRYYTNVYHRLLREECAYTAPMPWWDETKDAGNFAASGLFTTEYYGEMPEVTAAGLGTCITEGAFAGKTLHIGPGQTDTTHCLSRGEDKSSTQNVNKAYVNTCTSRTAYDDLRSCIEGGPHAYGHNGAGPVMADAISSPSDPLFFLHHSFIDWTWKTWQDKAAATRATAITGACADRASPCTALTVDTKLSSRGVQADVTVQDILNTEGGFLCYKFDY</sequence>
<accession>A0AAN9YM51</accession>
<keyword evidence="2" id="KW-0186">Copper</keyword>
<dbReference type="PROSITE" id="PS00498">
    <property type="entry name" value="TYROSINASE_2"/>
    <property type="match status" value="1"/>
</dbReference>
<comment type="caution">
    <text evidence="4">The sequence shown here is derived from an EMBL/GenBank/DDBJ whole genome shotgun (WGS) entry which is preliminary data.</text>
</comment>